<proteinExistence type="predicted"/>
<evidence type="ECO:0000256" key="1">
    <source>
        <dbReference type="ARBA" id="ARBA00022737"/>
    </source>
</evidence>
<evidence type="ECO:0000313" key="5">
    <source>
        <dbReference type="EMBL" id="CUV57899.1"/>
    </source>
</evidence>
<dbReference type="EMBL" id="LN899820">
    <property type="protein sequence ID" value="CUV57899.1"/>
    <property type="molecule type" value="Genomic_DNA"/>
</dbReference>
<feature type="domain" description="HNH nuclease" evidence="4">
    <location>
        <begin position="740"/>
        <end position="793"/>
    </location>
</feature>
<dbReference type="CDD" id="cd00085">
    <property type="entry name" value="HNHc"/>
    <property type="match status" value="1"/>
</dbReference>
<keyword evidence="3" id="KW-0732">Signal</keyword>
<reference evidence="5" key="1">
    <citation type="submission" date="2015-10" db="EMBL/GenBank/DDBJ databases">
        <authorList>
            <person name="Gilbert D.G."/>
        </authorList>
    </citation>
    <scope>NUCLEOTIDE SEQUENCE</scope>
    <source>
        <strain evidence="5">Phyl III-seqv23</strain>
    </source>
</reference>
<evidence type="ECO:0000256" key="2">
    <source>
        <dbReference type="SAM" id="MobiDB-lite"/>
    </source>
</evidence>
<feature type="region of interest" description="Disordered" evidence="2">
    <location>
        <begin position="707"/>
        <end position="782"/>
    </location>
</feature>
<feature type="compositionally biased region" description="Polar residues" evidence="2">
    <location>
        <begin position="393"/>
        <end position="417"/>
    </location>
</feature>
<dbReference type="AlphaFoldDB" id="A0A0S4X224"/>
<dbReference type="SMART" id="SM00507">
    <property type="entry name" value="HNHc"/>
    <property type="match status" value="1"/>
</dbReference>
<dbReference type="NCBIfam" id="TIGR01643">
    <property type="entry name" value="YD_repeat_2x"/>
    <property type="match status" value="4"/>
</dbReference>
<accession>A0A0S4X224</accession>
<dbReference type="InterPro" id="IPR003615">
    <property type="entry name" value="HNH_nuc"/>
</dbReference>
<dbReference type="NCBIfam" id="TIGR03696">
    <property type="entry name" value="Rhs_assc_core"/>
    <property type="match status" value="1"/>
</dbReference>
<feature type="compositionally biased region" description="Polar residues" evidence="2">
    <location>
        <begin position="376"/>
        <end position="387"/>
    </location>
</feature>
<keyword evidence="6" id="KW-0540">Nuclease</keyword>
<dbReference type="InterPro" id="IPR050708">
    <property type="entry name" value="T6SS_VgrG/RHS"/>
</dbReference>
<gene>
    <name evidence="6" type="ORF">LH706_01785</name>
    <name evidence="5" type="ORF">RUN215_v1_1560028</name>
</gene>
<keyword evidence="6" id="KW-0255">Endonuclease</keyword>
<reference evidence="6" key="2">
    <citation type="submission" date="2021-10" db="EMBL/GenBank/DDBJ databases">
        <title>Complete genome sequences of five Ralstonia solancearum strains isolated from sunflower.</title>
        <authorList>
            <person name="She X."/>
            <person name="He Z."/>
        </authorList>
    </citation>
    <scope>NUCLEOTIDE SEQUENCE</scope>
    <source>
        <strain evidence="6">RS638</strain>
    </source>
</reference>
<dbReference type="EMBL" id="CP085043">
    <property type="protein sequence ID" value="UZF15226.1"/>
    <property type="molecule type" value="Genomic_DNA"/>
</dbReference>
<feature type="region of interest" description="Disordered" evidence="2">
    <location>
        <begin position="376"/>
        <end position="432"/>
    </location>
</feature>
<dbReference type="GO" id="GO:0008270">
    <property type="term" value="F:zinc ion binding"/>
    <property type="evidence" value="ECO:0007669"/>
    <property type="project" value="InterPro"/>
</dbReference>
<keyword evidence="1" id="KW-0677">Repeat</keyword>
<dbReference type="Pfam" id="PF01844">
    <property type="entry name" value="HNH"/>
    <property type="match status" value="1"/>
</dbReference>
<feature type="signal peptide" evidence="3">
    <location>
        <begin position="1"/>
        <end position="25"/>
    </location>
</feature>
<dbReference type="GO" id="GO:0003676">
    <property type="term" value="F:nucleic acid binding"/>
    <property type="evidence" value="ECO:0007669"/>
    <property type="project" value="InterPro"/>
</dbReference>
<dbReference type="GO" id="GO:0004519">
    <property type="term" value="F:endonuclease activity"/>
    <property type="evidence" value="ECO:0007669"/>
    <property type="project" value="UniProtKB-KW"/>
</dbReference>
<keyword evidence="6" id="KW-0378">Hydrolase</keyword>
<feature type="compositionally biased region" description="Basic and acidic residues" evidence="2">
    <location>
        <begin position="726"/>
        <end position="747"/>
    </location>
</feature>
<protein>
    <submittedName>
        <fullName evidence="6">HNH endonuclease</fullName>
    </submittedName>
</protein>
<dbReference type="InterPro" id="IPR056823">
    <property type="entry name" value="TEN-like_YD-shell"/>
</dbReference>
<feature type="chain" id="PRO_5006629542" evidence="3">
    <location>
        <begin position="26"/>
        <end position="800"/>
    </location>
</feature>
<dbReference type="PANTHER" id="PTHR32305">
    <property type="match status" value="1"/>
</dbReference>
<dbReference type="PANTHER" id="PTHR32305:SF15">
    <property type="entry name" value="PROTEIN RHSA-RELATED"/>
    <property type="match status" value="1"/>
</dbReference>
<dbReference type="Gene3D" id="2.180.10.10">
    <property type="entry name" value="RHS repeat-associated core"/>
    <property type="match status" value="1"/>
</dbReference>
<evidence type="ECO:0000313" key="6">
    <source>
        <dbReference type="EMBL" id="UZF15226.1"/>
    </source>
</evidence>
<sequence length="800" mass="83793">MRPIHTQKKILSAVVLLCFSAGALAQTQSATTQYAYDAVGNLTQITDPRGLVTTFTYDALGRRTQVQAPPATPGGVAPISAFIYDGRDRVRQVTDPRSLVTAYTIDGPGNITQQQSPDTGTINATYDAVGNLASRTDARGMTTTYRYDALDRLIRADYAGGTSTVFEYDGGANSQLTDIGQLTRITDESGSTRFQYDGFGNVLQKTQSTNANGIAKDQTVAYAYGISGSSNGKRVSQTYPSGNVIGTSYDSAGHIAGLTLTTANGSTTLLSKIQYQPFGKPTGWTWGNGTPYTRSFDLSGRLAQFPLGATSGNGTTPNGLSRTVNYDAASRITAYSHTDTSGSTGSSTATAANQTFGYDDQDRLISYLPANSSQSYSYDANGNRTGQTIGGASYTQTIDPKSNRQTASTGPSATRNSYDAAGNLTSDGTTTYSYSDRGRLASVTKNGTTTSYLYNGLGQRVVKSGSNIPTGATRYVYDEADHLIGEYDQSGNAIQETVYLGDTPIATVKNGTAYYVYADQIDTPRVITDTNNLMVWRWDQTDPFGVALPDENPTSLGAFKYNLRFPGQVYDAETGKHYNAHRDYDPAGGRYIQSDPIGLNGGQPSTYSYVRGNPLTRIDPLGLADNDVCVASWTIGGAACGGAAGSVVGGVLGGVGGGAGCTVFLPGVGTVSCGATGAAAGSNVGSAAGATVGGVIGHAIGSAVCSKGGEDDKNIPKPPRGPGSVPKKDRDPKRFFSPSEREAKRAEQGNVCGNGCGKDIDESNSAGHHIERHADGGRTVPENHAEVCVECHRGLHSGDE</sequence>
<dbReference type="InterPro" id="IPR002711">
    <property type="entry name" value="HNH"/>
</dbReference>
<name>A0A0S4X224_RALSL</name>
<dbReference type="InterPro" id="IPR022385">
    <property type="entry name" value="Rhs_assc_core"/>
</dbReference>
<feature type="compositionally biased region" description="Basic and acidic residues" evidence="2">
    <location>
        <begin position="768"/>
        <end position="782"/>
    </location>
</feature>
<dbReference type="Pfam" id="PF05593">
    <property type="entry name" value="RHS_repeat"/>
    <property type="match status" value="3"/>
</dbReference>
<organism evidence="5">
    <name type="scientific">Ralstonia solanacearum</name>
    <name type="common">Pseudomonas solanacearum</name>
    <dbReference type="NCBI Taxonomy" id="305"/>
    <lineage>
        <taxon>Bacteria</taxon>
        <taxon>Pseudomonadati</taxon>
        <taxon>Pseudomonadota</taxon>
        <taxon>Betaproteobacteria</taxon>
        <taxon>Burkholderiales</taxon>
        <taxon>Burkholderiaceae</taxon>
        <taxon>Ralstonia</taxon>
        <taxon>Ralstonia solanacearum species complex</taxon>
    </lineage>
</organism>
<dbReference type="Pfam" id="PF25023">
    <property type="entry name" value="TEN_YD-shell"/>
    <property type="match status" value="1"/>
</dbReference>
<dbReference type="InterPro" id="IPR031325">
    <property type="entry name" value="RHS_repeat"/>
</dbReference>
<dbReference type="InterPro" id="IPR006530">
    <property type="entry name" value="YD"/>
</dbReference>
<evidence type="ECO:0000256" key="3">
    <source>
        <dbReference type="SAM" id="SignalP"/>
    </source>
</evidence>
<evidence type="ECO:0000259" key="4">
    <source>
        <dbReference type="SMART" id="SM00507"/>
    </source>
</evidence>